<proteinExistence type="predicted"/>
<accession>A0AA40KTQ2</accession>
<feature type="non-terminal residue" evidence="1">
    <location>
        <position position="177"/>
    </location>
</feature>
<comment type="caution">
    <text evidence="1">The sequence shown here is derived from an EMBL/GenBank/DDBJ whole genome shotgun (WGS) entry which is preliminary data.</text>
</comment>
<evidence type="ECO:0000313" key="2">
    <source>
        <dbReference type="Proteomes" id="UP001177670"/>
    </source>
</evidence>
<organism evidence="1 2">
    <name type="scientific">Melipona bicolor</name>
    <dbReference type="NCBI Taxonomy" id="60889"/>
    <lineage>
        <taxon>Eukaryota</taxon>
        <taxon>Metazoa</taxon>
        <taxon>Ecdysozoa</taxon>
        <taxon>Arthropoda</taxon>
        <taxon>Hexapoda</taxon>
        <taxon>Insecta</taxon>
        <taxon>Pterygota</taxon>
        <taxon>Neoptera</taxon>
        <taxon>Endopterygota</taxon>
        <taxon>Hymenoptera</taxon>
        <taxon>Apocrita</taxon>
        <taxon>Aculeata</taxon>
        <taxon>Apoidea</taxon>
        <taxon>Anthophila</taxon>
        <taxon>Apidae</taxon>
        <taxon>Melipona</taxon>
    </lineage>
</organism>
<dbReference type="Proteomes" id="UP001177670">
    <property type="component" value="Unassembled WGS sequence"/>
</dbReference>
<sequence>MRKRQRVGLRVTCLRYGRHICSARGLSLGCPFPPRTFPSGRPHLTPTPCKHPPSSATVCPAVTGANLRCKAAQVLNMCFVLATPRTFLVRRWPLASGANRFIGGATGVYVGFTQIFQSPRSKRSHEVLKKQKGLSSLFDPRANWWALCSLEQPCDLGCFRAGGVFLENVLFTSSKCN</sequence>
<reference evidence="1" key="1">
    <citation type="submission" date="2021-10" db="EMBL/GenBank/DDBJ databases">
        <title>Melipona bicolor Genome sequencing and assembly.</title>
        <authorList>
            <person name="Araujo N.S."/>
            <person name="Arias M.C."/>
        </authorList>
    </citation>
    <scope>NUCLEOTIDE SEQUENCE</scope>
    <source>
        <strain evidence="1">USP_2M_L1-L4_2017</strain>
        <tissue evidence="1">Whole body</tissue>
    </source>
</reference>
<name>A0AA40KTQ2_9HYME</name>
<dbReference type="EMBL" id="JAHYIQ010000005">
    <property type="protein sequence ID" value="KAK1132357.1"/>
    <property type="molecule type" value="Genomic_DNA"/>
</dbReference>
<gene>
    <name evidence="1" type="ORF">K0M31_016465</name>
</gene>
<keyword evidence="2" id="KW-1185">Reference proteome</keyword>
<dbReference type="AlphaFoldDB" id="A0AA40KTQ2"/>
<protein>
    <submittedName>
        <fullName evidence="1">Uncharacterized protein</fullName>
    </submittedName>
</protein>
<evidence type="ECO:0000313" key="1">
    <source>
        <dbReference type="EMBL" id="KAK1132357.1"/>
    </source>
</evidence>